<reference evidence="2 3" key="1">
    <citation type="submission" date="2024-11" db="EMBL/GenBank/DDBJ databases">
        <title>Adaptive evolution of stress response genes in parasites aligns with host niche diversity.</title>
        <authorList>
            <person name="Hahn C."/>
            <person name="Resl P."/>
        </authorList>
    </citation>
    <scope>NUCLEOTIDE SEQUENCE [LARGE SCALE GENOMIC DNA]</scope>
    <source>
        <strain evidence="2">EGGRZ-B1_66</strain>
        <tissue evidence="2">Body</tissue>
    </source>
</reference>
<dbReference type="AlphaFoldDB" id="A0ABD2Q4X2"/>
<dbReference type="EMBL" id="JBJKFK010001382">
    <property type="protein sequence ID" value="KAL3313236.1"/>
    <property type="molecule type" value="Genomic_DNA"/>
</dbReference>
<name>A0ABD2Q4X2_9PLAT</name>
<dbReference type="Proteomes" id="UP001626550">
    <property type="component" value="Unassembled WGS sequence"/>
</dbReference>
<keyword evidence="3" id="KW-1185">Reference proteome</keyword>
<sequence length="129" mass="14895">MKQENYRPKSSDFYEDDYIPINSKKVYTHTFPITHIPNSPKQDSPENFPIPSQSGGSDTSIKKSNPSFSQSSYVTPYRLPYPDHLYCRNHSARDVENNKRDARLPSFNDNGIIPERALVFMYSQLAECE</sequence>
<gene>
    <name evidence="2" type="ORF">Ciccas_008164</name>
</gene>
<accession>A0ABD2Q4X2</accession>
<evidence type="ECO:0000313" key="2">
    <source>
        <dbReference type="EMBL" id="KAL3313236.1"/>
    </source>
</evidence>
<proteinExistence type="predicted"/>
<organism evidence="2 3">
    <name type="scientific">Cichlidogyrus casuarinus</name>
    <dbReference type="NCBI Taxonomy" id="1844966"/>
    <lineage>
        <taxon>Eukaryota</taxon>
        <taxon>Metazoa</taxon>
        <taxon>Spiralia</taxon>
        <taxon>Lophotrochozoa</taxon>
        <taxon>Platyhelminthes</taxon>
        <taxon>Monogenea</taxon>
        <taxon>Monopisthocotylea</taxon>
        <taxon>Dactylogyridea</taxon>
        <taxon>Ancyrocephalidae</taxon>
        <taxon>Cichlidogyrus</taxon>
    </lineage>
</organism>
<feature type="region of interest" description="Disordered" evidence="1">
    <location>
        <begin position="32"/>
        <end position="75"/>
    </location>
</feature>
<evidence type="ECO:0000256" key="1">
    <source>
        <dbReference type="SAM" id="MobiDB-lite"/>
    </source>
</evidence>
<feature type="compositionally biased region" description="Polar residues" evidence="1">
    <location>
        <begin position="50"/>
        <end position="74"/>
    </location>
</feature>
<evidence type="ECO:0000313" key="3">
    <source>
        <dbReference type="Proteomes" id="UP001626550"/>
    </source>
</evidence>
<comment type="caution">
    <text evidence="2">The sequence shown here is derived from an EMBL/GenBank/DDBJ whole genome shotgun (WGS) entry which is preliminary data.</text>
</comment>
<protein>
    <submittedName>
        <fullName evidence="2">Uncharacterized protein</fullName>
    </submittedName>
</protein>